<keyword evidence="7" id="KW-0812">Transmembrane</keyword>
<dbReference type="Pfam" id="PF00015">
    <property type="entry name" value="MCPsignal"/>
    <property type="match status" value="1"/>
</dbReference>
<feature type="transmembrane region" description="Helical" evidence="7">
    <location>
        <begin position="7"/>
        <end position="29"/>
    </location>
</feature>
<dbReference type="GO" id="GO:0004888">
    <property type="term" value="F:transmembrane signaling receptor activity"/>
    <property type="evidence" value="ECO:0007669"/>
    <property type="project" value="InterPro"/>
</dbReference>
<dbReference type="EMBL" id="FODJ01000001">
    <property type="protein sequence ID" value="SEN68348.1"/>
    <property type="molecule type" value="Genomic_DNA"/>
</dbReference>
<accession>A0A1H8IKW7</accession>
<dbReference type="AlphaFoldDB" id="A0A1H8IKW7"/>
<dbReference type="SMART" id="SM00283">
    <property type="entry name" value="MA"/>
    <property type="match status" value="1"/>
</dbReference>
<dbReference type="PANTHER" id="PTHR32089">
    <property type="entry name" value="METHYL-ACCEPTING CHEMOTAXIS PROTEIN MCPB"/>
    <property type="match status" value="1"/>
</dbReference>
<feature type="domain" description="Methyl-accepting transducer" evidence="8">
    <location>
        <begin position="274"/>
        <end position="524"/>
    </location>
</feature>
<reference evidence="10 11" key="1">
    <citation type="submission" date="2016-10" db="EMBL/GenBank/DDBJ databases">
        <authorList>
            <person name="de Groot N.N."/>
        </authorList>
    </citation>
    <scope>NUCLEOTIDE SEQUENCE [LARGE SCALE GENOMIC DNA]</scope>
    <source>
        <strain evidence="10 11">CGMCC 1.10434</strain>
    </source>
</reference>
<comment type="similarity">
    <text evidence="5">Belongs to the methyl-accepting chemotaxis (MCP) protein family.</text>
</comment>
<evidence type="ECO:0000256" key="2">
    <source>
        <dbReference type="ARBA" id="ARBA00022475"/>
    </source>
</evidence>
<dbReference type="RefSeq" id="WP_177178179.1">
    <property type="nucleotide sequence ID" value="NZ_FODJ01000001.1"/>
</dbReference>
<evidence type="ECO:0000256" key="1">
    <source>
        <dbReference type="ARBA" id="ARBA00004236"/>
    </source>
</evidence>
<dbReference type="SUPFAM" id="SSF58104">
    <property type="entry name" value="Methyl-accepting chemotaxis protein (MCP) signaling domain"/>
    <property type="match status" value="1"/>
</dbReference>
<evidence type="ECO:0000313" key="11">
    <source>
        <dbReference type="Proteomes" id="UP000199300"/>
    </source>
</evidence>
<feature type="transmembrane region" description="Helical" evidence="7">
    <location>
        <begin position="180"/>
        <end position="200"/>
    </location>
</feature>
<evidence type="ECO:0000256" key="6">
    <source>
        <dbReference type="PROSITE-ProRule" id="PRU00284"/>
    </source>
</evidence>
<dbReference type="Pfam" id="PF00672">
    <property type="entry name" value="HAMP"/>
    <property type="match status" value="1"/>
</dbReference>
<dbReference type="PRINTS" id="PR00260">
    <property type="entry name" value="CHEMTRNSDUCR"/>
</dbReference>
<evidence type="ECO:0000256" key="7">
    <source>
        <dbReference type="SAM" id="Phobius"/>
    </source>
</evidence>
<evidence type="ECO:0000259" key="8">
    <source>
        <dbReference type="PROSITE" id="PS50111"/>
    </source>
</evidence>
<name>A0A1H8IKW7_9BACI</name>
<dbReference type="STRING" id="872970.SAMN04488134_101630"/>
<evidence type="ECO:0000256" key="5">
    <source>
        <dbReference type="ARBA" id="ARBA00029447"/>
    </source>
</evidence>
<dbReference type="CDD" id="cd11386">
    <property type="entry name" value="MCP_signal"/>
    <property type="match status" value="1"/>
</dbReference>
<evidence type="ECO:0000313" key="10">
    <source>
        <dbReference type="EMBL" id="SEN68348.1"/>
    </source>
</evidence>
<dbReference type="InterPro" id="IPR004090">
    <property type="entry name" value="Chemotax_Me-accpt_rcpt"/>
</dbReference>
<keyword evidence="7" id="KW-1133">Transmembrane helix</keyword>
<evidence type="ECO:0000256" key="4">
    <source>
        <dbReference type="ARBA" id="ARBA00023224"/>
    </source>
</evidence>
<dbReference type="Gene3D" id="1.10.287.950">
    <property type="entry name" value="Methyl-accepting chemotaxis protein"/>
    <property type="match status" value="1"/>
</dbReference>
<dbReference type="PANTHER" id="PTHR32089:SF112">
    <property type="entry name" value="LYSOZYME-LIKE PROTEIN-RELATED"/>
    <property type="match status" value="1"/>
</dbReference>
<keyword evidence="3 7" id="KW-0472">Membrane</keyword>
<protein>
    <submittedName>
        <fullName evidence="10">Methyl-accepting chemotaxis protein</fullName>
    </submittedName>
</protein>
<dbReference type="InterPro" id="IPR024478">
    <property type="entry name" value="HlyB_4HB_MCP"/>
</dbReference>
<keyword evidence="2" id="KW-1003">Cell membrane</keyword>
<dbReference type="GO" id="GO:0007165">
    <property type="term" value="P:signal transduction"/>
    <property type="evidence" value="ECO:0007669"/>
    <property type="project" value="UniProtKB-KW"/>
</dbReference>
<proteinExistence type="inferred from homology"/>
<dbReference type="Proteomes" id="UP000199300">
    <property type="component" value="Unassembled WGS sequence"/>
</dbReference>
<evidence type="ECO:0000256" key="3">
    <source>
        <dbReference type="ARBA" id="ARBA00023136"/>
    </source>
</evidence>
<gene>
    <name evidence="10" type="ORF">SAMN04488134_101630</name>
</gene>
<sequence length="561" mass="61204">MKITGKLILVSLMSVLILVSIGVISLFALNTINDNANRTYTERVLPLLDLKEIIRLSEGTRVNIATGALFRDASPLIDVDADIEQINVHIERLLAARLTDEEETVLNQFQENWSTFLGIVEQNITLIENGQYQAAIRGIQESGASFNLVSEALLVLTQLSEEEMQATNVANNRSSDRARLVVLIAIVIASILLVVIGFLLGRNIGRPLKKIAIELESLANGNLTGDSISLNRTDEVGVLFMATDQLRYAFKHVITSIQQMTTQVSNQSELLTQSVDQVKDGSNQVAITMDELSNGADNQAEKATALSEMMELFVNEIKMANTSSEETAVTAEGVTRLTEQGVQSMKASVQEIEAVSETMDTAVQSVRRLDHDAKQITKLVDVVSDISEQTNLLALNAAIEAARAGEHGRGFAVVADEVRKLSEQVGQAITEITAVTNRIQDRSSETTTLLEAGYSKVNQGVNQVNQTGTIFNQINQSYAEMVTELDVICQELNKVVKESMTINEAIEDIASVAEQSAAGIEETTASTEETISTMSDISSSADYLKRLSDKLNQETEKFIVT</sequence>
<keyword evidence="4 6" id="KW-0807">Transducer</keyword>
<keyword evidence="11" id="KW-1185">Reference proteome</keyword>
<organism evidence="10 11">
    <name type="scientific">Amphibacillus marinus</name>
    <dbReference type="NCBI Taxonomy" id="872970"/>
    <lineage>
        <taxon>Bacteria</taxon>
        <taxon>Bacillati</taxon>
        <taxon>Bacillota</taxon>
        <taxon>Bacilli</taxon>
        <taxon>Bacillales</taxon>
        <taxon>Bacillaceae</taxon>
        <taxon>Amphibacillus</taxon>
    </lineage>
</organism>
<comment type="subcellular location">
    <subcellularLocation>
        <location evidence="1">Cell membrane</location>
    </subcellularLocation>
</comment>
<dbReference type="GO" id="GO:0006935">
    <property type="term" value="P:chemotaxis"/>
    <property type="evidence" value="ECO:0007669"/>
    <property type="project" value="InterPro"/>
</dbReference>
<feature type="domain" description="HAMP" evidence="9">
    <location>
        <begin position="202"/>
        <end position="255"/>
    </location>
</feature>
<dbReference type="PROSITE" id="PS50111">
    <property type="entry name" value="CHEMOTAXIS_TRANSDUC_2"/>
    <property type="match status" value="1"/>
</dbReference>
<dbReference type="InterPro" id="IPR004089">
    <property type="entry name" value="MCPsignal_dom"/>
</dbReference>
<dbReference type="PROSITE" id="PS50885">
    <property type="entry name" value="HAMP"/>
    <property type="match status" value="1"/>
</dbReference>
<dbReference type="Pfam" id="PF12729">
    <property type="entry name" value="4HB_MCP_1"/>
    <property type="match status" value="1"/>
</dbReference>
<dbReference type="InterPro" id="IPR003660">
    <property type="entry name" value="HAMP_dom"/>
</dbReference>
<evidence type="ECO:0000259" key="9">
    <source>
        <dbReference type="PROSITE" id="PS50885"/>
    </source>
</evidence>
<dbReference type="GO" id="GO:0005886">
    <property type="term" value="C:plasma membrane"/>
    <property type="evidence" value="ECO:0007669"/>
    <property type="project" value="UniProtKB-SubCell"/>
</dbReference>
<dbReference type="Gene3D" id="1.10.8.500">
    <property type="entry name" value="HAMP domain in histidine kinase"/>
    <property type="match status" value="1"/>
</dbReference>